<dbReference type="GeneID" id="93618353"/>
<keyword evidence="2" id="KW-1185">Reference proteome</keyword>
<dbReference type="EMBL" id="CH476740">
    <property type="protein sequence ID" value="EIE86677.1"/>
    <property type="molecule type" value="Genomic_DNA"/>
</dbReference>
<accession>I1CDZ7</accession>
<dbReference type="AlphaFoldDB" id="I1CDZ7"/>
<dbReference type="Proteomes" id="UP000009138">
    <property type="component" value="Unassembled WGS sequence"/>
</dbReference>
<dbReference type="InParanoid" id="I1CDZ7"/>
<proteinExistence type="predicted"/>
<protein>
    <submittedName>
        <fullName evidence="1">Uncharacterized protein</fullName>
    </submittedName>
</protein>
<sequence length="89" mass="10130">MMRFNSRVSVIYISCIDKQSTIIFKINDDWATETFGNYIYLLRRYGPILVEIGGNVVIELTVFSISQKLRHCSGFSKASDINIADYVIG</sequence>
<dbReference type="RefSeq" id="XP_067522073.1">
    <property type="nucleotide sequence ID" value="XM_067665972.1"/>
</dbReference>
<evidence type="ECO:0000313" key="2">
    <source>
        <dbReference type="Proteomes" id="UP000009138"/>
    </source>
</evidence>
<name>I1CDZ7_RHIO9</name>
<organism evidence="1 2">
    <name type="scientific">Rhizopus delemar (strain RA 99-880 / ATCC MYA-4621 / FGSC 9543 / NRRL 43880)</name>
    <name type="common">Mucormycosis agent</name>
    <name type="synonym">Rhizopus arrhizus var. delemar</name>
    <dbReference type="NCBI Taxonomy" id="246409"/>
    <lineage>
        <taxon>Eukaryota</taxon>
        <taxon>Fungi</taxon>
        <taxon>Fungi incertae sedis</taxon>
        <taxon>Mucoromycota</taxon>
        <taxon>Mucoromycotina</taxon>
        <taxon>Mucoromycetes</taxon>
        <taxon>Mucorales</taxon>
        <taxon>Mucorineae</taxon>
        <taxon>Rhizopodaceae</taxon>
        <taxon>Rhizopus</taxon>
    </lineage>
</organism>
<reference evidence="1 2" key="1">
    <citation type="journal article" date="2009" name="PLoS Genet.">
        <title>Genomic analysis of the basal lineage fungus Rhizopus oryzae reveals a whole-genome duplication.</title>
        <authorList>
            <person name="Ma L.-J."/>
            <person name="Ibrahim A.S."/>
            <person name="Skory C."/>
            <person name="Grabherr M.G."/>
            <person name="Burger G."/>
            <person name="Butler M."/>
            <person name="Elias M."/>
            <person name="Idnurm A."/>
            <person name="Lang B.F."/>
            <person name="Sone T."/>
            <person name="Abe A."/>
            <person name="Calvo S.E."/>
            <person name="Corrochano L.M."/>
            <person name="Engels R."/>
            <person name="Fu J."/>
            <person name="Hansberg W."/>
            <person name="Kim J.-M."/>
            <person name="Kodira C.D."/>
            <person name="Koehrsen M.J."/>
            <person name="Liu B."/>
            <person name="Miranda-Saavedra D."/>
            <person name="O'Leary S."/>
            <person name="Ortiz-Castellanos L."/>
            <person name="Poulter R."/>
            <person name="Rodriguez-Romero J."/>
            <person name="Ruiz-Herrera J."/>
            <person name="Shen Y.-Q."/>
            <person name="Zeng Q."/>
            <person name="Galagan J."/>
            <person name="Birren B.W."/>
            <person name="Cuomo C.A."/>
            <person name="Wickes B.L."/>
        </authorList>
    </citation>
    <scope>NUCLEOTIDE SEQUENCE [LARGE SCALE GENOMIC DNA]</scope>
    <source>
        <strain evidence="2">RA 99-880 / ATCC MYA-4621 / FGSC 9543 / NRRL 43880</strain>
    </source>
</reference>
<dbReference type="VEuPathDB" id="FungiDB:RO3G_11388"/>
<gene>
    <name evidence="1" type="ORF">RO3G_11388</name>
</gene>
<evidence type="ECO:0000313" key="1">
    <source>
        <dbReference type="EMBL" id="EIE86677.1"/>
    </source>
</evidence>